<dbReference type="Proteomes" id="UP000095087">
    <property type="component" value="Unassembled WGS sequence"/>
</dbReference>
<dbReference type="CDD" id="cd04471">
    <property type="entry name" value="S1_RNase_R"/>
    <property type="match status" value="1"/>
</dbReference>
<dbReference type="AlphaFoldDB" id="A0A1E2S204"/>
<dbReference type="Gene3D" id="2.40.50.140">
    <property type="entry name" value="Nucleic acid-binding proteins"/>
    <property type="match status" value="1"/>
</dbReference>
<feature type="region of interest" description="Disordered" evidence="1">
    <location>
        <begin position="80"/>
        <end position="127"/>
    </location>
</feature>
<accession>A0A1E2S204</accession>
<evidence type="ECO:0000256" key="1">
    <source>
        <dbReference type="SAM" id="MobiDB-lite"/>
    </source>
</evidence>
<reference evidence="3 4" key="1">
    <citation type="submission" date="2016-07" db="EMBL/GenBank/DDBJ databases">
        <title>Draft genome sequence of Methyloligella halotolerans C2T (VKM B-2706T=CCUG 61687T=DSM 25045T), a halotolerant polyhydroxybutyrate accumulating methylotroph.</title>
        <authorList>
            <person name="Vasilenko O.V."/>
            <person name="Doronina N.V."/>
            <person name="Poroshina M.N."/>
            <person name="Tarlachkov S.V."/>
            <person name="Trotsenko Y.A."/>
        </authorList>
    </citation>
    <scope>NUCLEOTIDE SEQUENCE [LARGE SCALE GENOMIC DNA]</scope>
    <source>
        <strain evidence="3 4">VKM B-2706</strain>
    </source>
</reference>
<evidence type="ECO:0000313" key="3">
    <source>
        <dbReference type="EMBL" id="ODA68369.1"/>
    </source>
</evidence>
<name>A0A1E2S204_9HYPH</name>
<feature type="domain" description="S1 motif" evidence="2">
    <location>
        <begin position="1"/>
        <end position="72"/>
    </location>
</feature>
<dbReference type="EC" id="3.1.13.1" evidence="3"/>
<evidence type="ECO:0000313" key="4">
    <source>
        <dbReference type="Proteomes" id="UP000095087"/>
    </source>
</evidence>
<dbReference type="GO" id="GO:0003676">
    <property type="term" value="F:nucleic acid binding"/>
    <property type="evidence" value="ECO:0007669"/>
    <property type="project" value="InterPro"/>
</dbReference>
<dbReference type="SUPFAM" id="SSF50249">
    <property type="entry name" value="Nucleic acid-binding proteins"/>
    <property type="match status" value="1"/>
</dbReference>
<comment type="caution">
    <text evidence="3">The sequence shown here is derived from an EMBL/GenBank/DDBJ whole genome shotgun (WGS) entry which is preliminary data.</text>
</comment>
<dbReference type="EMBL" id="MASI01000001">
    <property type="protein sequence ID" value="ODA68369.1"/>
    <property type="molecule type" value="Genomic_DNA"/>
</dbReference>
<dbReference type="GO" id="GO:0008859">
    <property type="term" value="F:exoribonuclease II activity"/>
    <property type="evidence" value="ECO:0007669"/>
    <property type="project" value="UniProtKB-EC"/>
</dbReference>
<dbReference type="Pfam" id="PF00575">
    <property type="entry name" value="S1"/>
    <property type="match status" value="1"/>
</dbReference>
<dbReference type="STRING" id="1177755.A7A08_00191"/>
<keyword evidence="3" id="KW-0378">Hydrolase</keyword>
<dbReference type="InterPro" id="IPR012340">
    <property type="entry name" value="NA-bd_OB-fold"/>
</dbReference>
<sequence length="127" mass="13566">MTGSGLFVQLKETGADGFIPASTVGDEYYYHDEAHRALVGEDTGRAYQLGDMVDVKLVEAIPTAGALRFELLTEGKQIGIKPSGARHRRFRTGARGKPGGRGRGKSKRPGAKPGKRKPASRSGSGKR</sequence>
<evidence type="ECO:0000259" key="2">
    <source>
        <dbReference type="PROSITE" id="PS50126"/>
    </source>
</evidence>
<protein>
    <submittedName>
        <fullName evidence="3">Ribonuclease R</fullName>
        <ecNumber evidence="3">3.1.13.1</ecNumber>
    </submittedName>
</protein>
<keyword evidence="4" id="KW-1185">Reference proteome</keyword>
<dbReference type="PROSITE" id="PS50126">
    <property type="entry name" value="S1"/>
    <property type="match status" value="1"/>
</dbReference>
<dbReference type="InterPro" id="IPR003029">
    <property type="entry name" value="S1_domain"/>
</dbReference>
<gene>
    <name evidence="3" type="ORF">A7A08_00191</name>
</gene>
<feature type="compositionally biased region" description="Basic residues" evidence="1">
    <location>
        <begin position="84"/>
        <end position="127"/>
    </location>
</feature>
<organism evidence="3 4">
    <name type="scientific">Methyloligella halotolerans</name>
    <dbReference type="NCBI Taxonomy" id="1177755"/>
    <lineage>
        <taxon>Bacteria</taxon>
        <taxon>Pseudomonadati</taxon>
        <taxon>Pseudomonadota</taxon>
        <taxon>Alphaproteobacteria</taxon>
        <taxon>Hyphomicrobiales</taxon>
        <taxon>Hyphomicrobiaceae</taxon>
        <taxon>Methyloligella</taxon>
    </lineage>
</organism>
<proteinExistence type="predicted"/>